<evidence type="ECO:0000256" key="6">
    <source>
        <dbReference type="ARBA" id="ARBA00022771"/>
    </source>
</evidence>
<feature type="region of interest" description="Disordered" evidence="10">
    <location>
        <begin position="1"/>
        <end position="35"/>
    </location>
</feature>
<dbReference type="InterPro" id="IPR017907">
    <property type="entry name" value="Znf_RING_CS"/>
</dbReference>
<dbReference type="EMBL" id="BSXU01000634">
    <property type="protein sequence ID" value="GMG21342.1"/>
    <property type="molecule type" value="Genomic_DNA"/>
</dbReference>
<dbReference type="Proteomes" id="UP001165063">
    <property type="component" value="Unassembled WGS sequence"/>
</dbReference>
<dbReference type="Gene3D" id="1.20.120.1750">
    <property type="match status" value="1"/>
</dbReference>
<evidence type="ECO:0000259" key="12">
    <source>
        <dbReference type="PROSITE" id="PS51873"/>
    </source>
</evidence>
<dbReference type="AlphaFoldDB" id="A0A9W6YVL9"/>
<dbReference type="GO" id="GO:0016567">
    <property type="term" value="P:protein ubiquitination"/>
    <property type="evidence" value="ECO:0007669"/>
    <property type="project" value="InterPro"/>
</dbReference>
<evidence type="ECO:0000256" key="3">
    <source>
        <dbReference type="ARBA" id="ARBA00022679"/>
    </source>
</evidence>
<dbReference type="EC" id="2.3.2.31" evidence="2"/>
<dbReference type="InterPro" id="IPR001841">
    <property type="entry name" value="Znf_RING"/>
</dbReference>
<evidence type="ECO:0000256" key="4">
    <source>
        <dbReference type="ARBA" id="ARBA00022723"/>
    </source>
</evidence>
<evidence type="ECO:0000256" key="10">
    <source>
        <dbReference type="SAM" id="MobiDB-lite"/>
    </source>
</evidence>
<dbReference type="PROSITE" id="PS51873">
    <property type="entry name" value="TRIAD"/>
    <property type="match status" value="1"/>
</dbReference>
<keyword evidence="4" id="KW-0479">Metal-binding</keyword>
<keyword evidence="6 9" id="KW-0863">Zinc-finger</keyword>
<keyword evidence="14" id="KW-1185">Reference proteome</keyword>
<dbReference type="InterPro" id="IPR002867">
    <property type="entry name" value="IBR_dom"/>
</dbReference>
<reference evidence="13" key="1">
    <citation type="submission" date="2023-04" db="EMBL/GenBank/DDBJ databases">
        <title>Ambrosiozyma monospora NBRC 1965.</title>
        <authorList>
            <person name="Ichikawa N."/>
            <person name="Sato H."/>
            <person name="Tonouchi N."/>
        </authorList>
    </citation>
    <scope>NUCLEOTIDE SEQUENCE</scope>
    <source>
        <strain evidence="13">NBRC 1965</strain>
    </source>
</reference>
<dbReference type="SMART" id="SM00647">
    <property type="entry name" value="IBR"/>
    <property type="match status" value="2"/>
</dbReference>
<dbReference type="PROSITE" id="PS50089">
    <property type="entry name" value="ZF_RING_2"/>
    <property type="match status" value="1"/>
</dbReference>
<dbReference type="SUPFAM" id="SSF57850">
    <property type="entry name" value="RING/U-box"/>
    <property type="match status" value="2"/>
</dbReference>
<dbReference type="Pfam" id="PF01485">
    <property type="entry name" value="IBR"/>
    <property type="match status" value="1"/>
</dbReference>
<dbReference type="FunFam" id="1.20.120.1750:FF:000002">
    <property type="entry name" value="RBR-type E3 ubiquitin transferase"/>
    <property type="match status" value="1"/>
</dbReference>
<accession>A0A9W6YVL9</accession>
<name>A0A9W6YVL9_AMBMO</name>
<dbReference type="Pfam" id="PF22191">
    <property type="entry name" value="IBR_1"/>
    <property type="match status" value="1"/>
</dbReference>
<dbReference type="GO" id="GO:0061630">
    <property type="term" value="F:ubiquitin protein ligase activity"/>
    <property type="evidence" value="ECO:0007669"/>
    <property type="project" value="UniProtKB-EC"/>
</dbReference>
<keyword evidence="3" id="KW-0808">Transferase</keyword>
<evidence type="ECO:0000313" key="13">
    <source>
        <dbReference type="EMBL" id="GMG21342.1"/>
    </source>
</evidence>
<dbReference type="GO" id="GO:0008270">
    <property type="term" value="F:zinc ion binding"/>
    <property type="evidence" value="ECO:0007669"/>
    <property type="project" value="UniProtKB-KW"/>
</dbReference>
<dbReference type="OrthoDB" id="10009520at2759"/>
<evidence type="ECO:0000256" key="2">
    <source>
        <dbReference type="ARBA" id="ARBA00012251"/>
    </source>
</evidence>
<dbReference type="CDD" id="cd20356">
    <property type="entry name" value="Rcat_RBR_HHARI-like"/>
    <property type="match status" value="1"/>
</dbReference>
<evidence type="ECO:0000259" key="11">
    <source>
        <dbReference type="PROSITE" id="PS50089"/>
    </source>
</evidence>
<evidence type="ECO:0000256" key="1">
    <source>
        <dbReference type="ARBA" id="ARBA00001798"/>
    </source>
</evidence>
<protein>
    <recommendedName>
        <fullName evidence="2">RBR-type E3 ubiquitin transferase</fullName>
        <ecNumber evidence="2">2.3.2.31</ecNumber>
    </recommendedName>
</protein>
<dbReference type="PANTHER" id="PTHR11685">
    <property type="entry name" value="RBR FAMILY RING FINGER AND IBR DOMAIN-CONTAINING"/>
    <property type="match status" value="1"/>
</dbReference>
<evidence type="ECO:0000256" key="7">
    <source>
        <dbReference type="ARBA" id="ARBA00022786"/>
    </source>
</evidence>
<evidence type="ECO:0000256" key="9">
    <source>
        <dbReference type="PROSITE-ProRule" id="PRU00175"/>
    </source>
</evidence>
<dbReference type="Gene3D" id="3.30.40.10">
    <property type="entry name" value="Zinc/RING finger domain, C3HC4 (zinc finger)"/>
    <property type="match status" value="1"/>
</dbReference>
<evidence type="ECO:0000256" key="8">
    <source>
        <dbReference type="ARBA" id="ARBA00022833"/>
    </source>
</evidence>
<sequence>MSDDDVYDSYDDYDDDDGYDDDFDDEYDDEMMDDDQEEDYEVIENTSEHYSYPKSQTEKGTKTHRMIYDPLAIEDVEKQLQDKIDTLNSVLMIGKDACALLLLNYSWNETRLQDLYTSQEQEKIRLSAGLPAEPPRPTDPMFAGPLVRDADDDFMCFICCSDAEPNMKTFHCRYCNHLYCTDCYARYVRDQLKMKKTMIRCPDGSCKMNLGLSEIQELSEYLEEKEKKEEEIEMTKHTGALTSDEIAKRFQQDEYDPDYQEYDDIESIVQQREEEDKVFHFDERINERIKKEKIDRRQSTLIFHYWYVIASQYCNTNSKIFKFCPFPDCDSIIKLKGFDSDEVANVKELADKLFVPTVKCHENHSFCYNCMEEDHAPIPCKMCKGWLEKCKGESETAKWITVNTKVCPKCESSIEKNGGCNHMTCGSCRYEFCWICLGDWKKHRDNYNCDVYKPDEAAEERKAQTRKALQKYMFYFERFDNQMTSIKKDKALVESLETRIKKVQMDSGASWIESMFYREAIETLLACRRTLMWSYAVLFTCPECIGKRVLEGVQKALFMEVEKLSKLFESTDTKSVISKKGEFQDCKISLKRAQLTLTDVFIDQLVNKKVVLEGFTNL</sequence>
<feature type="domain" description="RING-type" evidence="12">
    <location>
        <begin position="152"/>
        <end position="453"/>
    </location>
</feature>
<dbReference type="InterPro" id="IPR031127">
    <property type="entry name" value="E3_UB_ligase_RBR"/>
</dbReference>
<evidence type="ECO:0000256" key="5">
    <source>
        <dbReference type="ARBA" id="ARBA00022737"/>
    </source>
</evidence>
<comment type="caution">
    <text evidence="13">The sequence shown here is derived from an EMBL/GenBank/DDBJ whole genome shotgun (WGS) entry which is preliminary data.</text>
</comment>
<keyword evidence="7" id="KW-0833">Ubl conjugation pathway</keyword>
<dbReference type="InterPro" id="IPR044066">
    <property type="entry name" value="TRIAD_supradom"/>
</dbReference>
<gene>
    <name evidence="13" type="ORF">Amon01_000192300</name>
</gene>
<dbReference type="InterPro" id="IPR013083">
    <property type="entry name" value="Znf_RING/FYVE/PHD"/>
</dbReference>
<proteinExistence type="predicted"/>
<organism evidence="13 14">
    <name type="scientific">Ambrosiozyma monospora</name>
    <name type="common">Yeast</name>
    <name type="synonym">Endomycopsis monosporus</name>
    <dbReference type="NCBI Taxonomy" id="43982"/>
    <lineage>
        <taxon>Eukaryota</taxon>
        <taxon>Fungi</taxon>
        <taxon>Dikarya</taxon>
        <taxon>Ascomycota</taxon>
        <taxon>Saccharomycotina</taxon>
        <taxon>Pichiomycetes</taxon>
        <taxon>Pichiales</taxon>
        <taxon>Pichiaceae</taxon>
        <taxon>Ambrosiozyma</taxon>
    </lineage>
</organism>
<keyword evidence="5" id="KW-0677">Repeat</keyword>
<evidence type="ECO:0000313" key="14">
    <source>
        <dbReference type="Proteomes" id="UP001165063"/>
    </source>
</evidence>
<keyword evidence="8" id="KW-0862">Zinc</keyword>
<comment type="catalytic activity">
    <reaction evidence="1">
        <text>[E2 ubiquitin-conjugating enzyme]-S-ubiquitinyl-L-cysteine + [acceptor protein]-L-lysine = [E2 ubiquitin-conjugating enzyme]-L-cysteine + [acceptor protein]-N(6)-ubiquitinyl-L-lysine.</text>
        <dbReference type="EC" id="2.3.2.31"/>
    </reaction>
</comment>
<dbReference type="PROSITE" id="PS00518">
    <property type="entry name" value="ZF_RING_1"/>
    <property type="match status" value="1"/>
</dbReference>
<feature type="domain" description="RING-type" evidence="11">
    <location>
        <begin position="156"/>
        <end position="202"/>
    </location>
</feature>